<evidence type="ECO:0000256" key="10">
    <source>
        <dbReference type="ARBA" id="ARBA00023212"/>
    </source>
</evidence>
<evidence type="ECO:0000256" key="9">
    <source>
        <dbReference type="ARBA" id="ARBA00023069"/>
    </source>
</evidence>
<organism evidence="16 17">
    <name type="scientific">Salarias fasciatus</name>
    <name type="common">Jewelled blenny</name>
    <name type="synonym">Blennius fasciatus</name>
    <dbReference type="NCBI Taxonomy" id="181472"/>
    <lineage>
        <taxon>Eukaryota</taxon>
        <taxon>Metazoa</taxon>
        <taxon>Chordata</taxon>
        <taxon>Craniata</taxon>
        <taxon>Vertebrata</taxon>
        <taxon>Euteleostomi</taxon>
        <taxon>Actinopterygii</taxon>
        <taxon>Neopterygii</taxon>
        <taxon>Teleostei</taxon>
        <taxon>Neoteleostei</taxon>
        <taxon>Acanthomorphata</taxon>
        <taxon>Ovalentaria</taxon>
        <taxon>Blenniimorphae</taxon>
        <taxon>Blenniiformes</taxon>
        <taxon>Blennioidei</taxon>
        <taxon>Blenniidae</taxon>
        <taxon>Salariinae</taxon>
        <taxon>Salarias</taxon>
    </lineage>
</organism>
<keyword evidence="9" id="KW-0969">Cilium</keyword>
<keyword evidence="17" id="KW-1185">Reference proteome</keyword>
<feature type="compositionally biased region" description="Polar residues" evidence="14">
    <location>
        <begin position="287"/>
        <end position="301"/>
    </location>
</feature>
<evidence type="ECO:0000313" key="17">
    <source>
        <dbReference type="Proteomes" id="UP000472267"/>
    </source>
</evidence>
<dbReference type="GO" id="GO:0031267">
    <property type="term" value="F:small GTPase binding"/>
    <property type="evidence" value="ECO:0007669"/>
    <property type="project" value="InterPro"/>
</dbReference>
<evidence type="ECO:0000256" key="12">
    <source>
        <dbReference type="ARBA" id="ARBA00031568"/>
    </source>
</evidence>
<dbReference type="GO" id="GO:0048870">
    <property type="term" value="P:cell motility"/>
    <property type="evidence" value="ECO:0007669"/>
    <property type="project" value="InterPro"/>
</dbReference>
<reference evidence="16" key="3">
    <citation type="submission" date="2025-09" db="UniProtKB">
        <authorList>
            <consortium name="Ensembl"/>
        </authorList>
    </citation>
    <scope>IDENTIFICATION</scope>
</reference>
<evidence type="ECO:0000256" key="8">
    <source>
        <dbReference type="ARBA" id="ARBA00023054"/>
    </source>
</evidence>
<keyword evidence="8 13" id="KW-0175">Coiled coil</keyword>
<protein>
    <recommendedName>
        <fullName evidence="4">Dynein regulatory complex subunit 4</fullName>
    </recommendedName>
    <alternativeName>
        <fullName evidence="12">Growth arrest-specific protein 8</fullName>
    </alternativeName>
</protein>
<feature type="coiled-coil region" evidence="13">
    <location>
        <begin position="38"/>
        <end position="93"/>
    </location>
</feature>
<feature type="region of interest" description="Disordered" evidence="14">
    <location>
        <begin position="283"/>
        <end position="319"/>
    </location>
</feature>
<dbReference type="GO" id="GO:0031514">
    <property type="term" value="C:motile cilium"/>
    <property type="evidence" value="ECO:0007669"/>
    <property type="project" value="UniProtKB-SubCell"/>
</dbReference>
<reference evidence="16" key="2">
    <citation type="submission" date="2025-08" db="UniProtKB">
        <authorList>
            <consortium name="Ensembl"/>
        </authorList>
    </citation>
    <scope>IDENTIFICATION</scope>
</reference>
<evidence type="ECO:0000256" key="5">
    <source>
        <dbReference type="ARBA" id="ARBA00022490"/>
    </source>
</evidence>
<dbReference type="InterPro" id="IPR025593">
    <property type="entry name" value="GAS8_dom"/>
</dbReference>
<feature type="region of interest" description="Disordered" evidence="14">
    <location>
        <begin position="125"/>
        <end position="144"/>
    </location>
</feature>
<keyword evidence="7" id="KW-0282">Flagellum</keyword>
<sequence>CGPSKQWERAANMAATPSVDVTIPTCSHVLSAPQLEHIVRLREELDREREERRYFQLERDRIQAFWEISKRTAEAVQAELRRRNLEKEEAEERHHVEISVYKQKLKQVLLEQQNNVTGKLNAVNTPSAVQNGHTESSLDLQRDGEAPNGVLREKKFHEMNLKELKLSTSLHFQFDKQLQEAQQENKHLTESLRDAQSKLPELQTQLKQYNQNQAARCRARLKLVEVELKELKKEHEIMLQAFRKVQQERDELLRSQQSQVFELQQRRSLKELLLQSKLSSLTHTLQRTQQEPSVCASNTPHQPADAQPQEAAETRLDTL</sequence>
<evidence type="ECO:0000256" key="1">
    <source>
        <dbReference type="ARBA" id="ARBA00004230"/>
    </source>
</evidence>
<evidence type="ECO:0000313" key="16">
    <source>
        <dbReference type="Ensembl" id="ENSSFAP00005036799.1"/>
    </source>
</evidence>
<keyword evidence="10" id="KW-0206">Cytoskeleton</keyword>
<feature type="coiled-coil region" evidence="13">
    <location>
        <begin position="178"/>
        <end position="248"/>
    </location>
</feature>
<accession>A0A672I6H8</accession>
<keyword evidence="6" id="KW-0493">Microtubule</keyword>
<feature type="domain" description="Growth arrest-specific protein 8" evidence="15">
    <location>
        <begin position="172"/>
        <end position="291"/>
    </location>
</feature>
<keyword evidence="5" id="KW-0963">Cytoplasm</keyword>
<gene>
    <name evidence="16" type="primary">LOC115390354</name>
</gene>
<feature type="compositionally biased region" description="Polar residues" evidence="14">
    <location>
        <begin position="125"/>
        <end position="139"/>
    </location>
</feature>
<evidence type="ECO:0000256" key="4">
    <source>
        <dbReference type="ARBA" id="ARBA00021301"/>
    </source>
</evidence>
<evidence type="ECO:0000256" key="6">
    <source>
        <dbReference type="ARBA" id="ARBA00022701"/>
    </source>
</evidence>
<reference evidence="16" key="1">
    <citation type="submission" date="2019-06" db="EMBL/GenBank/DDBJ databases">
        <authorList>
            <consortium name="Wellcome Sanger Institute Data Sharing"/>
        </authorList>
    </citation>
    <scope>NUCLEOTIDE SEQUENCE [LARGE SCALE GENOMIC DNA]</scope>
</reference>
<evidence type="ECO:0000259" key="15">
    <source>
        <dbReference type="Pfam" id="PF13851"/>
    </source>
</evidence>
<evidence type="ECO:0000256" key="2">
    <source>
        <dbReference type="ARBA" id="ARBA00004245"/>
    </source>
</evidence>
<dbReference type="PANTHER" id="PTHR31543">
    <property type="entry name" value="DYNEIN REGULATORY COMPLEX SUBUNIT 4"/>
    <property type="match status" value="1"/>
</dbReference>
<dbReference type="Ensembl" id="ENSSFAT00005038184.1">
    <property type="protein sequence ID" value="ENSSFAP00005036799.1"/>
    <property type="gene ID" value="ENSSFAG00005018558.1"/>
</dbReference>
<dbReference type="AlphaFoldDB" id="A0A672I6H8"/>
<evidence type="ECO:0000256" key="13">
    <source>
        <dbReference type="SAM" id="Coils"/>
    </source>
</evidence>
<name>A0A672I6H8_SALFA</name>
<evidence type="ECO:0000256" key="3">
    <source>
        <dbReference type="ARBA" id="ARBA00009859"/>
    </source>
</evidence>
<dbReference type="InterPro" id="IPR039308">
    <property type="entry name" value="GAS8"/>
</dbReference>
<evidence type="ECO:0000256" key="11">
    <source>
        <dbReference type="ARBA" id="ARBA00023273"/>
    </source>
</evidence>
<dbReference type="GO" id="GO:0005874">
    <property type="term" value="C:microtubule"/>
    <property type="evidence" value="ECO:0007669"/>
    <property type="project" value="UniProtKB-KW"/>
</dbReference>
<dbReference type="PANTHER" id="PTHR31543:SF0">
    <property type="entry name" value="DYNEIN REGULATORY COMPLEX SUBUNIT 4"/>
    <property type="match status" value="1"/>
</dbReference>
<dbReference type="GO" id="GO:0008017">
    <property type="term" value="F:microtubule binding"/>
    <property type="evidence" value="ECO:0007669"/>
    <property type="project" value="InterPro"/>
</dbReference>
<feature type="compositionally biased region" description="Low complexity" evidence="14">
    <location>
        <begin position="302"/>
        <end position="311"/>
    </location>
</feature>
<dbReference type="GO" id="GO:0005794">
    <property type="term" value="C:Golgi apparatus"/>
    <property type="evidence" value="ECO:0007669"/>
    <property type="project" value="TreeGrafter"/>
</dbReference>
<evidence type="ECO:0000256" key="7">
    <source>
        <dbReference type="ARBA" id="ARBA00022846"/>
    </source>
</evidence>
<comment type="subcellular location">
    <subcellularLocation>
        <location evidence="1">Cell projection</location>
        <location evidence="1">Cilium</location>
        <location evidence="1">Flagellum</location>
    </subcellularLocation>
    <subcellularLocation>
        <location evidence="2">Cytoplasm</location>
        <location evidence="2">Cytoskeleton</location>
    </subcellularLocation>
</comment>
<keyword evidence="11" id="KW-0966">Cell projection</keyword>
<proteinExistence type="inferred from homology"/>
<dbReference type="Pfam" id="PF13851">
    <property type="entry name" value="GAS"/>
    <property type="match status" value="1"/>
</dbReference>
<dbReference type="Proteomes" id="UP000472267">
    <property type="component" value="Chromosome 6"/>
</dbReference>
<evidence type="ECO:0000256" key="14">
    <source>
        <dbReference type="SAM" id="MobiDB-lite"/>
    </source>
</evidence>
<comment type="similarity">
    <text evidence="3">Belongs to the DRC4 family.</text>
</comment>